<proteinExistence type="predicted"/>
<evidence type="ECO:0000313" key="1">
    <source>
        <dbReference type="EMBL" id="CAF4908215.1"/>
    </source>
</evidence>
<protein>
    <recommendedName>
        <fullName evidence="3">Endonuclease/exonuclease/phosphatase domain-containing protein</fullName>
    </recommendedName>
</protein>
<organism evidence="1 2">
    <name type="scientific">Pieris macdunnoughi</name>
    <dbReference type="NCBI Taxonomy" id="345717"/>
    <lineage>
        <taxon>Eukaryota</taxon>
        <taxon>Metazoa</taxon>
        <taxon>Ecdysozoa</taxon>
        <taxon>Arthropoda</taxon>
        <taxon>Hexapoda</taxon>
        <taxon>Insecta</taxon>
        <taxon>Pterygota</taxon>
        <taxon>Neoptera</taxon>
        <taxon>Endopterygota</taxon>
        <taxon>Lepidoptera</taxon>
        <taxon>Glossata</taxon>
        <taxon>Ditrysia</taxon>
        <taxon>Papilionoidea</taxon>
        <taxon>Pieridae</taxon>
        <taxon>Pierinae</taxon>
        <taxon>Pieris</taxon>
    </lineage>
</organism>
<evidence type="ECO:0000313" key="2">
    <source>
        <dbReference type="Proteomes" id="UP000663880"/>
    </source>
</evidence>
<keyword evidence="2" id="KW-1185">Reference proteome</keyword>
<accession>A0A821VKG2</accession>
<gene>
    <name evidence="1" type="ORF">PMACD_LOCUS11890</name>
</gene>
<dbReference type="AlphaFoldDB" id="A0A821VKG2"/>
<reference evidence="1" key="1">
    <citation type="submission" date="2021-02" db="EMBL/GenBank/DDBJ databases">
        <authorList>
            <person name="Steward A R."/>
        </authorList>
    </citation>
    <scope>NUCLEOTIDE SEQUENCE</scope>
</reference>
<name>A0A821VKG2_9NEOP</name>
<dbReference type="Proteomes" id="UP000663880">
    <property type="component" value="Unassembled WGS sequence"/>
</dbReference>
<evidence type="ECO:0008006" key="3">
    <source>
        <dbReference type="Google" id="ProtNLM"/>
    </source>
</evidence>
<dbReference type="EMBL" id="CAJOBZ010000043">
    <property type="protein sequence ID" value="CAF4908215.1"/>
    <property type="molecule type" value="Genomic_DNA"/>
</dbReference>
<comment type="caution">
    <text evidence="1">The sequence shown here is derived from an EMBL/GenBank/DDBJ whole genome shotgun (WGS) entry which is preliminary data.</text>
</comment>
<sequence>MSLNLIYPRGSTALAVENPLWASNTGTFRHPVVDAQAALRILGGNSGSTSKQLSFSGQRWRGLAFLTETRFPPRLILPTSPTRGTNWNIIVPRAEFACPIAESKLTDSLRHIQMATDSLLERVPTAEIVILGDFKPTADWLTQKPPISGKILSRLCFGL</sequence>